<comment type="caution">
    <text evidence="1">The sequence shown here is derived from an EMBL/GenBank/DDBJ whole genome shotgun (WGS) entry which is preliminary data.</text>
</comment>
<keyword evidence="2" id="KW-1185">Reference proteome</keyword>
<gene>
    <name evidence="1" type="ORF">SCALOS_LOCUS7492</name>
</gene>
<dbReference type="EMBL" id="CAJVPM010016848">
    <property type="protein sequence ID" value="CAG8616501.1"/>
    <property type="molecule type" value="Genomic_DNA"/>
</dbReference>
<accession>A0ACA9MXS6</accession>
<feature type="non-terminal residue" evidence="1">
    <location>
        <position position="189"/>
    </location>
</feature>
<sequence>MKLLYIILCIVLLSSTVVWAYPAAQENLPAKSSDDKKSDEKPIEKSDDKKSGEKSDDKKSDEKSVEKSDDKKSGEKSDDKKSGEKSDDKKSNEKPVETTASSSQGKNKEQHSGIKITSPKKDQCFQTDSELKITWTSSLSEKVRVKVLYYNNPIFKTENEPNIVDASAGGIAIKTTGWPAGSYVAVIAL</sequence>
<organism evidence="1 2">
    <name type="scientific">Scutellospora calospora</name>
    <dbReference type="NCBI Taxonomy" id="85575"/>
    <lineage>
        <taxon>Eukaryota</taxon>
        <taxon>Fungi</taxon>
        <taxon>Fungi incertae sedis</taxon>
        <taxon>Mucoromycota</taxon>
        <taxon>Glomeromycotina</taxon>
        <taxon>Glomeromycetes</taxon>
        <taxon>Diversisporales</taxon>
        <taxon>Gigasporaceae</taxon>
        <taxon>Scutellospora</taxon>
    </lineage>
</organism>
<reference evidence="1" key="1">
    <citation type="submission" date="2021-06" db="EMBL/GenBank/DDBJ databases">
        <authorList>
            <person name="Kallberg Y."/>
            <person name="Tangrot J."/>
            <person name="Rosling A."/>
        </authorList>
    </citation>
    <scope>NUCLEOTIDE SEQUENCE</scope>
    <source>
        <strain evidence="1">AU212A</strain>
    </source>
</reference>
<dbReference type="Proteomes" id="UP000789860">
    <property type="component" value="Unassembled WGS sequence"/>
</dbReference>
<evidence type="ECO:0000313" key="1">
    <source>
        <dbReference type="EMBL" id="CAG8616501.1"/>
    </source>
</evidence>
<proteinExistence type="predicted"/>
<protein>
    <submittedName>
        <fullName evidence="1">3896_t:CDS:1</fullName>
    </submittedName>
</protein>
<evidence type="ECO:0000313" key="2">
    <source>
        <dbReference type="Proteomes" id="UP000789860"/>
    </source>
</evidence>
<name>A0ACA9MXS6_9GLOM</name>